<dbReference type="EMBL" id="CP065321">
    <property type="protein sequence ID" value="QQR31100.1"/>
    <property type="molecule type" value="Genomic_DNA"/>
</dbReference>
<evidence type="ECO:0000256" key="6">
    <source>
        <dbReference type="ARBA" id="ARBA00023136"/>
    </source>
</evidence>
<keyword evidence="4 7" id="KW-0812">Transmembrane</keyword>
<feature type="transmembrane region" description="Helical" evidence="7">
    <location>
        <begin position="241"/>
        <end position="262"/>
    </location>
</feature>
<evidence type="ECO:0000259" key="8">
    <source>
        <dbReference type="Pfam" id="PF00535"/>
    </source>
</evidence>
<reference evidence="10 12" key="3">
    <citation type="submission" date="2020-11" db="EMBL/GenBank/DDBJ databases">
        <title>Closed and high quality bacterial genomes of the OMM12 community.</title>
        <authorList>
            <person name="Marbouty M."/>
            <person name="Lamy-Besnier Q."/>
            <person name="Debarbieux L."/>
            <person name="Koszul R."/>
        </authorList>
    </citation>
    <scope>NUCLEOTIDE SEQUENCE [LARGE SCALE GENOMIC DNA]</scope>
    <source>
        <strain evidence="10 12">KB18</strain>
    </source>
</reference>
<reference evidence="11" key="2">
    <citation type="submission" date="2017-05" db="EMBL/GenBank/DDBJ databases">
        <title>Improved OligoMM genomes.</title>
        <authorList>
            <person name="Garzetti D."/>
        </authorList>
    </citation>
    <scope>NUCLEOTIDE SEQUENCE [LARGE SCALE GENOMIC DNA]</scope>
    <source>
        <strain evidence="11">KB18</strain>
    </source>
</reference>
<evidence type="ECO:0000256" key="5">
    <source>
        <dbReference type="ARBA" id="ARBA00022989"/>
    </source>
</evidence>
<evidence type="ECO:0000256" key="1">
    <source>
        <dbReference type="ARBA" id="ARBA00004141"/>
    </source>
</evidence>
<keyword evidence="11" id="KW-1185">Reference proteome</keyword>
<evidence type="ECO:0000313" key="12">
    <source>
        <dbReference type="Proteomes" id="UP000596035"/>
    </source>
</evidence>
<keyword evidence="2" id="KW-0328">Glycosyltransferase</keyword>
<dbReference type="KEGG" id="amur:ADH66_14915"/>
<dbReference type="InterPro" id="IPR029044">
    <property type="entry name" value="Nucleotide-diphossugar_trans"/>
</dbReference>
<feature type="domain" description="Glycosyltransferase 2-like" evidence="8">
    <location>
        <begin position="7"/>
        <end position="174"/>
    </location>
</feature>
<comment type="subcellular location">
    <subcellularLocation>
        <location evidence="1">Membrane</location>
        <topology evidence="1">Multi-pass membrane protein</topology>
    </subcellularLocation>
</comment>
<evidence type="ECO:0000256" key="4">
    <source>
        <dbReference type="ARBA" id="ARBA00022692"/>
    </source>
</evidence>
<dbReference type="SUPFAM" id="SSF53448">
    <property type="entry name" value="Nucleotide-diphospho-sugar transferases"/>
    <property type="match status" value="1"/>
</dbReference>
<feature type="transmembrane region" description="Helical" evidence="7">
    <location>
        <begin position="268"/>
        <end position="294"/>
    </location>
</feature>
<dbReference type="CDD" id="cd04187">
    <property type="entry name" value="DPM1_like_bac"/>
    <property type="match status" value="1"/>
</dbReference>
<evidence type="ECO:0000256" key="3">
    <source>
        <dbReference type="ARBA" id="ARBA00022679"/>
    </source>
</evidence>
<dbReference type="EMBL" id="CP021422">
    <property type="protein sequence ID" value="ASB41833.1"/>
    <property type="molecule type" value="Genomic_DNA"/>
</dbReference>
<dbReference type="InterPro" id="IPR001173">
    <property type="entry name" value="Glyco_trans_2-like"/>
</dbReference>
<evidence type="ECO:0000313" key="11">
    <source>
        <dbReference type="Proteomes" id="UP000196710"/>
    </source>
</evidence>
<evidence type="ECO:0000256" key="2">
    <source>
        <dbReference type="ARBA" id="ARBA00022676"/>
    </source>
</evidence>
<dbReference type="Proteomes" id="UP000196710">
    <property type="component" value="Chromosome"/>
</dbReference>
<dbReference type="GO" id="GO:0016757">
    <property type="term" value="F:glycosyltransferase activity"/>
    <property type="evidence" value="ECO:0007669"/>
    <property type="project" value="UniProtKB-KW"/>
</dbReference>
<organism evidence="10 12">
    <name type="scientific">Acutalibacter muris</name>
    <dbReference type="NCBI Taxonomy" id="1796620"/>
    <lineage>
        <taxon>Bacteria</taxon>
        <taxon>Bacillati</taxon>
        <taxon>Bacillota</taxon>
        <taxon>Clostridia</taxon>
        <taxon>Eubacteriales</taxon>
        <taxon>Acutalibacteraceae</taxon>
        <taxon>Acutalibacter</taxon>
    </lineage>
</organism>
<proteinExistence type="predicted"/>
<evidence type="ECO:0000313" key="10">
    <source>
        <dbReference type="EMBL" id="QQR31100.1"/>
    </source>
</evidence>
<dbReference type="PANTHER" id="PTHR48090:SF1">
    <property type="entry name" value="PROPHAGE BACTOPRENOL GLUCOSYL TRANSFERASE HOMOLOG"/>
    <property type="match status" value="1"/>
</dbReference>
<sequence length="324" mass="36714">MGPTVYFVIPCYNEEEVLPETVRRLTEKLDSMRAGGLANEKSRMLLVDDGSRDRTWEIISGLNRENPYVEGVKLAHNRGHQNALLCGLMTAKEYCDCAISLDADLQDDVDALDKFVEKHLEGCDVVYGVRNKRETDTWFKRTTAEGFYKVMKLLGVDIVFNHADYRLMSKRALQGLSEYKEVNLFLRGIVPLIGYRSDYVYYDRHERFAGESKYPLKKMISFALDGITSFSVKPLKLISNFGILISILSIFGLLYALISYFAGLAVSGWTAIVCSIWLLGGLQMLCLGVVGGYIGKIYSEVKARPRYRVEEHLRNTENPLDKGK</sequence>
<dbReference type="PANTHER" id="PTHR48090">
    <property type="entry name" value="UNDECAPRENYL-PHOSPHATE 4-DEOXY-4-FORMAMIDO-L-ARABINOSE TRANSFERASE-RELATED"/>
    <property type="match status" value="1"/>
</dbReference>
<dbReference type="InterPro" id="IPR050256">
    <property type="entry name" value="Glycosyltransferase_2"/>
</dbReference>
<dbReference type="GO" id="GO:0005886">
    <property type="term" value="C:plasma membrane"/>
    <property type="evidence" value="ECO:0007669"/>
    <property type="project" value="TreeGrafter"/>
</dbReference>
<gene>
    <name evidence="9" type="ORF">ADH66_14915</name>
    <name evidence="10" type="ORF">I5Q82_05295</name>
</gene>
<evidence type="ECO:0000256" key="7">
    <source>
        <dbReference type="SAM" id="Phobius"/>
    </source>
</evidence>
<accession>A0A1Z2XTS2</accession>
<reference evidence="9" key="1">
    <citation type="journal article" date="2017" name="Genome Announc.">
        <title>High-Quality Whole-Genome Sequences of the Oligo-Mouse-Microbiota Bacterial Community.</title>
        <authorList>
            <person name="Garzetti D."/>
            <person name="Brugiroux S."/>
            <person name="Bunk B."/>
            <person name="Pukall R."/>
            <person name="McCoy K.D."/>
            <person name="Macpherson A.J."/>
            <person name="Stecher B."/>
        </authorList>
    </citation>
    <scope>NUCLEOTIDE SEQUENCE</scope>
    <source>
        <strain evidence="9">KB18</strain>
    </source>
</reference>
<dbReference type="AlphaFoldDB" id="A0A1Z2XTS2"/>
<dbReference type="RefSeq" id="WP_066539140.1">
    <property type="nucleotide sequence ID" value="NZ_CP021422.1"/>
</dbReference>
<keyword evidence="3" id="KW-0808">Transferase</keyword>
<evidence type="ECO:0000313" key="9">
    <source>
        <dbReference type="EMBL" id="ASB41833.1"/>
    </source>
</evidence>
<protein>
    <submittedName>
        <fullName evidence="9 10">Glycosyltransferase</fullName>
    </submittedName>
</protein>
<keyword evidence="6 7" id="KW-0472">Membrane</keyword>
<name>A0A1Z2XTS2_9FIRM</name>
<dbReference type="Pfam" id="PF00535">
    <property type="entry name" value="Glycos_transf_2"/>
    <property type="match status" value="1"/>
</dbReference>
<keyword evidence="5 7" id="KW-1133">Transmembrane helix</keyword>
<dbReference type="Gene3D" id="3.90.550.10">
    <property type="entry name" value="Spore Coat Polysaccharide Biosynthesis Protein SpsA, Chain A"/>
    <property type="match status" value="1"/>
</dbReference>
<dbReference type="Proteomes" id="UP000596035">
    <property type="component" value="Chromosome"/>
</dbReference>